<evidence type="ECO:0000313" key="3">
    <source>
        <dbReference type="Proteomes" id="UP000054495"/>
    </source>
</evidence>
<dbReference type="Proteomes" id="UP000054495">
    <property type="component" value="Unassembled WGS sequence"/>
</dbReference>
<name>A0A0D6LSE3_9BILA</name>
<dbReference type="AlphaFoldDB" id="A0A0D6LSE3"/>
<keyword evidence="3" id="KW-1185">Reference proteome</keyword>
<dbReference type="EMBL" id="KE124956">
    <property type="protein sequence ID" value="EPB74118.1"/>
    <property type="molecule type" value="Genomic_DNA"/>
</dbReference>
<feature type="compositionally biased region" description="Polar residues" evidence="1">
    <location>
        <begin position="142"/>
        <end position="165"/>
    </location>
</feature>
<sequence>MMMAGMGMAGLPGAATASPRMTKPNGVPNGAQSGMSASVANGMAAAAAAAGMAGMPPAMAAAMHMPPQQAAMLQGLCNASVIAAQMMMAAGMGMGMPGMPMPAGMAIPHAMNGMVPQMLPPMSVAASGASFPALTPQMNVSVSIPSRNPSNGALSAPQASATNSPRPADPLTPQTSTAASIAAPVASLKDERPAPSPAKAAVEENVSVAS</sequence>
<feature type="region of interest" description="Disordered" evidence="1">
    <location>
        <begin position="142"/>
        <end position="210"/>
    </location>
</feature>
<evidence type="ECO:0000313" key="2">
    <source>
        <dbReference type="EMBL" id="EPB74118.1"/>
    </source>
</evidence>
<organism evidence="2 3">
    <name type="scientific">Ancylostoma ceylanicum</name>
    <dbReference type="NCBI Taxonomy" id="53326"/>
    <lineage>
        <taxon>Eukaryota</taxon>
        <taxon>Metazoa</taxon>
        <taxon>Ecdysozoa</taxon>
        <taxon>Nematoda</taxon>
        <taxon>Chromadorea</taxon>
        <taxon>Rhabditida</taxon>
        <taxon>Rhabditina</taxon>
        <taxon>Rhabditomorpha</taxon>
        <taxon>Strongyloidea</taxon>
        <taxon>Ancylostomatidae</taxon>
        <taxon>Ancylostomatinae</taxon>
        <taxon>Ancylostoma</taxon>
    </lineage>
</organism>
<reference evidence="2 3" key="1">
    <citation type="submission" date="2013-05" db="EMBL/GenBank/DDBJ databases">
        <title>Draft genome of the parasitic nematode Anyclostoma ceylanicum.</title>
        <authorList>
            <person name="Mitreva M."/>
        </authorList>
    </citation>
    <scope>NUCLEOTIDE SEQUENCE [LARGE SCALE GENOMIC DNA]</scope>
</reference>
<proteinExistence type="predicted"/>
<protein>
    <submittedName>
        <fullName evidence="2">Uncharacterized protein</fullName>
    </submittedName>
</protein>
<evidence type="ECO:0000256" key="1">
    <source>
        <dbReference type="SAM" id="MobiDB-lite"/>
    </source>
</evidence>
<accession>A0A0D6LSE3</accession>
<gene>
    <name evidence="2" type="ORF">ANCCEY_06789</name>
</gene>